<evidence type="ECO:0000256" key="2">
    <source>
        <dbReference type="ARBA" id="ARBA00022475"/>
    </source>
</evidence>
<comment type="caution">
    <text evidence="9">The sequence shown here is derived from an EMBL/GenBank/DDBJ whole genome shotgun (WGS) entry which is preliminary data.</text>
</comment>
<dbReference type="RefSeq" id="WP_343975767.1">
    <property type="nucleotide sequence ID" value="NZ_BAAAJG010000008.1"/>
</dbReference>
<keyword evidence="5 7" id="KW-0472">Membrane</keyword>
<gene>
    <name evidence="9" type="ORF">ACFSCY_10760</name>
</gene>
<feature type="compositionally biased region" description="Gly residues" evidence="6">
    <location>
        <begin position="118"/>
        <end position="128"/>
    </location>
</feature>
<evidence type="ECO:0000256" key="4">
    <source>
        <dbReference type="ARBA" id="ARBA00022989"/>
    </source>
</evidence>
<evidence type="ECO:0000256" key="7">
    <source>
        <dbReference type="SAM" id="Phobius"/>
    </source>
</evidence>
<protein>
    <submittedName>
        <fullName evidence="9">PDGLE domain-containing protein</fullName>
    </submittedName>
</protein>
<feature type="region of interest" description="Disordered" evidence="6">
    <location>
        <begin position="118"/>
        <end position="142"/>
    </location>
</feature>
<keyword evidence="4 7" id="KW-1133">Transmembrane helix</keyword>
<dbReference type="Pfam" id="PF13190">
    <property type="entry name" value="PDGLE"/>
    <property type="match status" value="1"/>
</dbReference>
<keyword evidence="2" id="KW-1003">Cell membrane</keyword>
<dbReference type="EMBL" id="JBHUCP010000006">
    <property type="protein sequence ID" value="MFD1529923.1"/>
    <property type="molecule type" value="Genomic_DNA"/>
</dbReference>
<evidence type="ECO:0000256" key="1">
    <source>
        <dbReference type="ARBA" id="ARBA00004236"/>
    </source>
</evidence>
<feature type="transmembrane region" description="Helical" evidence="7">
    <location>
        <begin position="12"/>
        <end position="32"/>
    </location>
</feature>
<evidence type="ECO:0000313" key="9">
    <source>
        <dbReference type="EMBL" id="MFD1529923.1"/>
    </source>
</evidence>
<organism evidence="9 10">
    <name type="scientific">Pseudonocardia aurantiaca</name>
    <dbReference type="NCBI Taxonomy" id="75290"/>
    <lineage>
        <taxon>Bacteria</taxon>
        <taxon>Bacillati</taxon>
        <taxon>Actinomycetota</taxon>
        <taxon>Actinomycetes</taxon>
        <taxon>Pseudonocardiales</taxon>
        <taxon>Pseudonocardiaceae</taxon>
        <taxon>Pseudonocardia</taxon>
    </lineage>
</organism>
<evidence type="ECO:0000259" key="8">
    <source>
        <dbReference type="Pfam" id="PF13190"/>
    </source>
</evidence>
<keyword evidence="3 7" id="KW-0812">Transmembrane</keyword>
<feature type="domain" description="PDGLE" evidence="8">
    <location>
        <begin position="13"/>
        <end position="113"/>
    </location>
</feature>
<reference evidence="10" key="1">
    <citation type="journal article" date="2019" name="Int. J. Syst. Evol. Microbiol.">
        <title>The Global Catalogue of Microorganisms (GCM) 10K type strain sequencing project: providing services to taxonomists for standard genome sequencing and annotation.</title>
        <authorList>
            <consortium name="The Broad Institute Genomics Platform"/>
            <consortium name="The Broad Institute Genome Sequencing Center for Infectious Disease"/>
            <person name="Wu L."/>
            <person name="Ma J."/>
        </authorList>
    </citation>
    <scope>NUCLEOTIDE SEQUENCE [LARGE SCALE GENOMIC DNA]</scope>
    <source>
        <strain evidence="10">JCM 12165</strain>
    </source>
</reference>
<evidence type="ECO:0000256" key="6">
    <source>
        <dbReference type="SAM" id="MobiDB-lite"/>
    </source>
</evidence>
<comment type="subcellular location">
    <subcellularLocation>
        <location evidence="1">Cell membrane</location>
    </subcellularLocation>
</comment>
<evidence type="ECO:0000256" key="5">
    <source>
        <dbReference type="ARBA" id="ARBA00023136"/>
    </source>
</evidence>
<proteinExistence type="predicted"/>
<dbReference type="Proteomes" id="UP001597145">
    <property type="component" value="Unassembled WGS sequence"/>
</dbReference>
<feature type="transmembrane region" description="Helical" evidence="7">
    <location>
        <begin position="89"/>
        <end position="111"/>
    </location>
</feature>
<sequence>MNAPVRSRRTAVFFLGFLAVALLVAGGLSYFASSAPDGLDTVTLHGCDVVRTDAREHLDGTCIAQNAGDHALAGSPFADYTVGGGPNSVGAAGVIGVIVTLAVAGGLFWLLRRRGGTGDGGDGGTGERGTGEITGDARGGEQ</sequence>
<evidence type="ECO:0000256" key="3">
    <source>
        <dbReference type="ARBA" id="ARBA00022692"/>
    </source>
</evidence>
<keyword evidence="10" id="KW-1185">Reference proteome</keyword>
<accession>A0ABW4FGZ1</accession>
<evidence type="ECO:0000313" key="10">
    <source>
        <dbReference type="Proteomes" id="UP001597145"/>
    </source>
</evidence>
<dbReference type="InterPro" id="IPR025937">
    <property type="entry name" value="PDGLE_dom"/>
</dbReference>
<name>A0ABW4FGZ1_9PSEU</name>